<sequence>MADKKIADSKQVSLESGKTLMAHGPHVLHEYVSTKLETALGRALPQMEVRFSNLSLSADITLADEGSSKAELPTLLNTIKKSFVSSKSHQVRKEILKNVSGSFKPGTITLLLGQPSSGKSSLMKILSGRFPVEKNITVEGDITYNGVPQKEITKTLPQFAAYVNQRDKHYPVLTVKETLEFAHTFTGGELTRRGEELLSKGSPEENLAALEAAKAMFAHYPDVIIQQLGLQNCQNTIVGDAMLRGVSGGERKRVTTGEMEFGMKYMTLMDEISTGLDSAATYDIVNTQRSIAKTLRKTVVIALLQPSPEVFSLFDDIMIMNEGEVIYHGPREQVVDYFESLGFKCPPERDVADYLLDLGTSQQQKYEVRNPDKQHKHPRYASEFAEIFRSSAIYANTLHELDAPHNPELLANVAAHMEPMPEFHQSFWASTMTLFRRQLLVQFRNTPFIVGRVMMIVIMGLLYSSTFYQFDPTEIQVVMGIIFAAVLFLSLGQASQIPTFITARDIFYKQRRANFFRTSSYVLANSVAQIPMAIGETILFGTLVYWMCGFSTQAVEFIVFEVILLLTNLAFGAWFFFLAAVCADNNIATPLSMVSILIYIIFAGFIVTKSQIPDYFIWLYWISPVSWSLRALAVNQYRSSTFDVCVYRGVNYCEQFNNQKMGQYYLNLFDVPSEKTWVPYAIIVMIVLYVIFMFLSFLALEYKRYEAPENVSVTKKDAAEDGYFFAETPKNTETVSRADSDSVILEVNANETGIAPVTLAFKDLQYSVPLPSNPKESIYLLKGITGYALPGTMTALMGSSGAGKTTLMDVIAGRKTGGKIQGQILLNGYEANDLAIRRSTGYCEQMDIHSEASTIREALTFSAFLRQDSSVPDSKKFDSVNECLDLLDMHNIADQIIRGSSVEQMKRLTIGVELAAQPSVLFLDEPTSGLDARSAKLIMDGVRKVANTGRTIVCTIHQPSSEVFFLFDSLLLLKRGGETVFFGDLGKNCRNLINYFEAIPGVAPITPGYNPATWMLECIGAGVGSASTDAPDFVHVFNHSENKRKLDETMAKPGVCTPAPGAQELIFTQKRAANSAVQMKYVVGRFMDLYWRTPSYNLTRFMLSIILSLLFGTIFVDAEYASYQGINSGCIGAGVGSASTDAPDFVHVFNHSENKRKLDETMAKPGVCTPAPGAQELIFTQKRAANSAVQMKYVVGRFMDLYWRTPSYNLTRFMLSIILSLLFGTIFVDAEYASYQGINSGVGMLFVALLFSGMVSFNSVLPIASEERASFYRERASQTYNAFWYFVGSTLAEVPYVFFSGLLFTVIFYPMVGFTGFGTAVLFWLNLSLLILLQTYMGQFLAYALPSEEVAAIIGVLVNSVFFLFMGFSPPANAIPSGYQWLYKITPQRFPLSIAVSLVFADCDELPTWNETLGQYENIGSKLGCQPLANAPVSIGPTTVKQFTEDVFGMKHDDIVPYFFIVIGYIVGFRILAALALRYINHQKR</sequence>
<reference evidence="11" key="1">
    <citation type="journal article" date="2010" name="Genome Biol.">
        <title>Genome sequence of the necrotrophic plant pathogen Pythium ultimum reveals original pathogenicity mechanisms and effector repertoire.</title>
        <authorList>
            <person name="Levesque C.A."/>
            <person name="Brouwer H."/>
            <person name="Cano L."/>
            <person name="Hamilton J.P."/>
            <person name="Holt C."/>
            <person name="Huitema E."/>
            <person name="Raffaele S."/>
            <person name="Robideau G.P."/>
            <person name="Thines M."/>
            <person name="Win J."/>
            <person name="Zerillo M.M."/>
            <person name="Beakes G.W."/>
            <person name="Boore J.L."/>
            <person name="Busam D."/>
            <person name="Dumas B."/>
            <person name="Ferriera S."/>
            <person name="Fuerstenberg S.I."/>
            <person name="Gachon C.M."/>
            <person name="Gaulin E."/>
            <person name="Govers F."/>
            <person name="Grenville-Briggs L."/>
            <person name="Horner N."/>
            <person name="Hostetler J."/>
            <person name="Jiang R.H."/>
            <person name="Johnson J."/>
            <person name="Krajaejun T."/>
            <person name="Lin H."/>
            <person name="Meijer H.J."/>
            <person name="Moore B."/>
            <person name="Morris P."/>
            <person name="Phuntmart V."/>
            <person name="Puiu D."/>
            <person name="Shetty J."/>
            <person name="Stajich J.E."/>
            <person name="Tripathy S."/>
            <person name="Wawra S."/>
            <person name="van West P."/>
            <person name="Whitty B.R."/>
            <person name="Coutinho P.M."/>
            <person name="Henrissat B."/>
            <person name="Martin F."/>
            <person name="Thomas P.D."/>
            <person name="Tyler B.M."/>
            <person name="De Vries R.P."/>
            <person name="Kamoun S."/>
            <person name="Yandell M."/>
            <person name="Tisserat N."/>
            <person name="Buell C.R."/>
        </authorList>
    </citation>
    <scope>NUCLEOTIDE SEQUENCE</scope>
    <source>
        <strain evidence="11">DAOM:BR144</strain>
    </source>
</reference>
<dbReference type="InterPro" id="IPR013525">
    <property type="entry name" value="ABC2_TM"/>
</dbReference>
<dbReference type="InterPro" id="IPR027417">
    <property type="entry name" value="P-loop_NTPase"/>
</dbReference>
<reference evidence="10" key="3">
    <citation type="submission" date="2015-02" db="UniProtKB">
        <authorList>
            <consortium name="EnsemblProtists"/>
        </authorList>
    </citation>
    <scope>IDENTIFICATION</scope>
    <source>
        <strain evidence="10">DAOM BR144</strain>
    </source>
</reference>
<feature type="transmembrane region" description="Helical" evidence="8">
    <location>
        <begin position="1242"/>
        <end position="1263"/>
    </location>
</feature>
<evidence type="ECO:0000256" key="8">
    <source>
        <dbReference type="SAM" id="Phobius"/>
    </source>
</evidence>
<keyword evidence="11" id="KW-1185">Reference proteome</keyword>
<reference evidence="11" key="2">
    <citation type="submission" date="2010-04" db="EMBL/GenBank/DDBJ databases">
        <authorList>
            <person name="Buell R."/>
            <person name="Hamilton J."/>
            <person name="Hostetler J."/>
        </authorList>
    </citation>
    <scope>NUCLEOTIDE SEQUENCE [LARGE SCALE GENOMIC DNA]</scope>
    <source>
        <strain evidence="11">DAOM:BR144</strain>
    </source>
</reference>
<feature type="transmembrane region" description="Helical" evidence="8">
    <location>
        <begin position="1283"/>
        <end position="1309"/>
    </location>
</feature>
<dbReference type="Pfam" id="PF01061">
    <property type="entry name" value="ABC2_membrane"/>
    <property type="match status" value="2"/>
</dbReference>
<feature type="domain" description="ABC transporter" evidence="9">
    <location>
        <begin position="759"/>
        <end position="1001"/>
    </location>
</feature>
<dbReference type="FunFam" id="3.40.50.300:FF:000289">
    <property type="entry name" value="ABC transporter G family member 31"/>
    <property type="match status" value="1"/>
</dbReference>
<dbReference type="EnsemblProtists" id="PYU1_T010406">
    <property type="protein sequence ID" value="PYU1_T010406"/>
    <property type="gene ID" value="PYU1_G010384"/>
</dbReference>
<dbReference type="VEuPathDB" id="FungiDB:PYU1_G010384"/>
<feature type="transmembrane region" description="Helical" evidence="8">
    <location>
        <begin position="449"/>
        <end position="470"/>
    </location>
</feature>
<dbReference type="InterPro" id="IPR003439">
    <property type="entry name" value="ABC_transporter-like_ATP-bd"/>
</dbReference>
<comment type="subcellular location">
    <subcellularLocation>
        <location evidence="1">Membrane</location>
        <topology evidence="1">Multi-pass membrane protein</topology>
    </subcellularLocation>
</comment>
<keyword evidence="6 8" id="KW-1133">Transmembrane helix</keyword>
<feature type="transmembrane region" description="Helical" evidence="8">
    <location>
        <begin position="477"/>
        <end position="501"/>
    </location>
</feature>
<feature type="transmembrane region" description="Helical" evidence="8">
    <location>
        <begin position="521"/>
        <end position="546"/>
    </location>
</feature>
<dbReference type="PROSITE" id="PS50893">
    <property type="entry name" value="ABC_TRANSPORTER_2"/>
    <property type="match status" value="2"/>
</dbReference>
<evidence type="ECO:0000313" key="11">
    <source>
        <dbReference type="Proteomes" id="UP000019132"/>
    </source>
</evidence>
<dbReference type="Gene3D" id="3.40.50.300">
    <property type="entry name" value="P-loop containing nucleotide triphosphate hydrolases"/>
    <property type="match status" value="2"/>
</dbReference>
<feature type="transmembrane region" description="Helical" evidence="8">
    <location>
        <begin position="1350"/>
        <end position="1369"/>
    </location>
</feature>
<evidence type="ECO:0000313" key="10">
    <source>
        <dbReference type="EnsemblProtists" id="PYU1_T010406"/>
    </source>
</evidence>
<dbReference type="OMA" id="QYQIMWG"/>
<keyword evidence="5" id="KW-0067">ATP-binding</keyword>
<keyword evidence="3 8" id="KW-0812">Transmembrane</keyword>
<evidence type="ECO:0000256" key="2">
    <source>
        <dbReference type="ARBA" id="ARBA00022448"/>
    </source>
</evidence>
<keyword evidence="7 8" id="KW-0472">Membrane</keyword>
<dbReference type="SMART" id="SM00382">
    <property type="entry name" value="AAA"/>
    <property type="match status" value="2"/>
</dbReference>
<dbReference type="FunFam" id="3.40.50.300:FF:000528">
    <property type="entry name" value="ABC transporter G family member 31"/>
    <property type="match status" value="1"/>
</dbReference>
<evidence type="ECO:0000256" key="4">
    <source>
        <dbReference type="ARBA" id="ARBA00022741"/>
    </source>
</evidence>
<evidence type="ECO:0000256" key="6">
    <source>
        <dbReference type="ARBA" id="ARBA00022989"/>
    </source>
</evidence>
<feature type="transmembrane region" description="Helical" evidence="8">
    <location>
        <begin position="1210"/>
        <end position="1230"/>
    </location>
</feature>
<organism evidence="10 11">
    <name type="scientific">Globisporangium ultimum (strain ATCC 200006 / CBS 805.95 / DAOM BR144)</name>
    <name type="common">Pythium ultimum</name>
    <dbReference type="NCBI Taxonomy" id="431595"/>
    <lineage>
        <taxon>Eukaryota</taxon>
        <taxon>Sar</taxon>
        <taxon>Stramenopiles</taxon>
        <taxon>Oomycota</taxon>
        <taxon>Peronosporomycetes</taxon>
        <taxon>Pythiales</taxon>
        <taxon>Pythiaceae</taxon>
        <taxon>Globisporangium</taxon>
    </lineage>
</organism>
<dbReference type="InParanoid" id="K3WZK7"/>
<dbReference type="InterPro" id="IPR043926">
    <property type="entry name" value="ABCG_dom"/>
</dbReference>
<feature type="transmembrane region" description="Helical" evidence="8">
    <location>
        <begin position="558"/>
        <end position="581"/>
    </location>
</feature>
<keyword evidence="4" id="KW-0547">Nucleotide-binding</keyword>
<proteinExistence type="predicted"/>
<dbReference type="EMBL" id="GL376602">
    <property type="status" value="NOT_ANNOTATED_CDS"/>
    <property type="molecule type" value="Genomic_DNA"/>
</dbReference>
<keyword evidence="2" id="KW-0813">Transport</keyword>
<evidence type="ECO:0000256" key="1">
    <source>
        <dbReference type="ARBA" id="ARBA00004141"/>
    </source>
</evidence>
<dbReference type="GO" id="GO:0016887">
    <property type="term" value="F:ATP hydrolysis activity"/>
    <property type="evidence" value="ECO:0007669"/>
    <property type="project" value="InterPro"/>
</dbReference>
<protein>
    <recommendedName>
        <fullName evidence="9">ABC transporter domain-containing protein</fullName>
    </recommendedName>
</protein>
<dbReference type="GO" id="GO:0140359">
    <property type="term" value="F:ABC-type transporter activity"/>
    <property type="evidence" value="ECO:0007669"/>
    <property type="project" value="InterPro"/>
</dbReference>
<dbReference type="Pfam" id="PF19055">
    <property type="entry name" value="ABC2_membrane_7"/>
    <property type="match status" value="1"/>
</dbReference>
<accession>K3WZK7</accession>
<feature type="domain" description="ABC transporter" evidence="9">
    <location>
        <begin position="79"/>
        <end position="347"/>
    </location>
</feature>
<feature type="transmembrane region" description="Helical" evidence="8">
    <location>
        <begin position="1455"/>
        <end position="1480"/>
    </location>
</feature>
<dbReference type="InterPro" id="IPR003593">
    <property type="entry name" value="AAA+_ATPase"/>
</dbReference>
<feature type="transmembrane region" description="Helical" evidence="8">
    <location>
        <begin position="677"/>
        <end position="700"/>
    </location>
</feature>
<name>K3WZK7_GLOUD</name>
<dbReference type="GO" id="GO:0005524">
    <property type="term" value="F:ATP binding"/>
    <property type="evidence" value="ECO:0007669"/>
    <property type="project" value="UniProtKB-KW"/>
</dbReference>
<dbReference type="HOGENOM" id="CLU_000604_35_3_1"/>
<evidence type="ECO:0000256" key="5">
    <source>
        <dbReference type="ARBA" id="ARBA00022840"/>
    </source>
</evidence>
<feature type="transmembrane region" description="Helical" evidence="8">
    <location>
        <begin position="1321"/>
        <end position="1344"/>
    </location>
</feature>
<dbReference type="eggNOG" id="KOG0065">
    <property type="taxonomic scope" value="Eukaryota"/>
</dbReference>
<dbReference type="STRING" id="431595.K3WZK7"/>
<dbReference type="PANTHER" id="PTHR19241">
    <property type="entry name" value="ATP-BINDING CASSETTE TRANSPORTER"/>
    <property type="match status" value="1"/>
</dbReference>
<feature type="transmembrane region" description="Helical" evidence="8">
    <location>
        <begin position="587"/>
        <end position="608"/>
    </location>
</feature>
<dbReference type="SUPFAM" id="SSF52540">
    <property type="entry name" value="P-loop containing nucleoside triphosphate hydrolases"/>
    <property type="match status" value="2"/>
</dbReference>
<dbReference type="GO" id="GO:0016020">
    <property type="term" value="C:membrane"/>
    <property type="evidence" value="ECO:0007669"/>
    <property type="project" value="UniProtKB-SubCell"/>
</dbReference>
<evidence type="ECO:0000256" key="3">
    <source>
        <dbReference type="ARBA" id="ARBA00022692"/>
    </source>
</evidence>
<evidence type="ECO:0000256" key="7">
    <source>
        <dbReference type="ARBA" id="ARBA00023136"/>
    </source>
</evidence>
<dbReference type="Proteomes" id="UP000019132">
    <property type="component" value="Unassembled WGS sequence"/>
</dbReference>
<dbReference type="Pfam" id="PF00005">
    <property type="entry name" value="ABC_tran"/>
    <property type="match status" value="2"/>
</dbReference>
<evidence type="ECO:0000259" key="9">
    <source>
        <dbReference type="PROSITE" id="PS50893"/>
    </source>
</evidence>